<keyword evidence="5" id="KW-0808">Transferase</keyword>
<organism evidence="8 9">
    <name type="scientific">Tritrichomonas foetus</name>
    <dbReference type="NCBI Taxonomy" id="1144522"/>
    <lineage>
        <taxon>Eukaryota</taxon>
        <taxon>Metamonada</taxon>
        <taxon>Parabasalia</taxon>
        <taxon>Tritrichomonadida</taxon>
        <taxon>Tritrichomonadidae</taxon>
        <taxon>Tritrichomonas</taxon>
    </lineage>
</organism>
<dbReference type="Pfam" id="PF02259">
    <property type="entry name" value="FAT"/>
    <property type="match status" value="1"/>
</dbReference>
<gene>
    <name evidence="8" type="ORF">TRFO_18311</name>
</gene>
<keyword evidence="9" id="KW-1185">Reference proteome</keyword>
<dbReference type="EC" id="2.7.11.1" evidence="5"/>
<dbReference type="GO" id="GO:0005634">
    <property type="term" value="C:nucleus"/>
    <property type="evidence" value="ECO:0007669"/>
    <property type="project" value="TreeGrafter"/>
</dbReference>
<evidence type="ECO:0000256" key="5">
    <source>
        <dbReference type="RuleBase" id="RU364109"/>
    </source>
</evidence>
<proteinExistence type="inferred from homology"/>
<dbReference type="SMART" id="SM01345">
    <property type="entry name" value="Rapamycin_bind"/>
    <property type="match status" value="1"/>
</dbReference>
<dbReference type="GO" id="GO:0031929">
    <property type="term" value="P:TOR signaling"/>
    <property type="evidence" value="ECO:0007669"/>
    <property type="project" value="TreeGrafter"/>
</dbReference>
<evidence type="ECO:0000259" key="7">
    <source>
        <dbReference type="PROSITE" id="PS51189"/>
    </source>
</evidence>
<evidence type="ECO:0000256" key="4">
    <source>
        <dbReference type="ARBA" id="ARBA00048679"/>
    </source>
</evidence>
<dbReference type="Pfam" id="PF08771">
    <property type="entry name" value="FRB_dom"/>
    <property type="match status" value="1"/>
</dbReference>
<dbReference type="PANTHER" id="PTHR11139:SF9">
    <property type="entry name" value="SERINE_THREONINE-PROTEIN KINASE MTOR"/>
    <property type="match status" value="1"/>
</dbReference>
<evidence type="ECO:0000256" key="2">
    <source>
        <dbReference type="ARBA" id="ARBA00022737"/>
    </source>
</evidence>
<evidence type="ECO:0000256" key="3">
    <source>
        <dbReference type="ARBA" id="ARBA00047899"/>
    </source>
</evidence>
<dbReference type="PANTHER" id="PTHR11139">
    <property type="entry name" value="ATAXIA TELANGIECTASIA MUTATED ATM -RELATED"/>
    <property type="match status" value="1"/>
</dbReference>
<dbReference type="GO" id="GO:0004674">
    <property type="term" value="F:protein serine/threonine kinase activity"/>
    <property type="evidence" value="ECO:0007669"/>
    <property type="project" value="UniProtKB-KW"/>
</dbReference>
<dbReference type="InterPro" id="IPR009076">
    <property type="entry name" value="FRB_dom"/>
</dbReference>
<dbReference type="InterPro" id="IPR000403">
    <property type="entry name" value="PI3/4_kinase_cat_dom"/>
</dbReference>
<keyword evidence="5" id="KW-0067">ATP-binding</keyword>
<dbReference type="Proteomes" id="UP000179807">
    <property type="component" value="Unassembled WGS sequence"/>
</dbReference>
<dbReference type="GO" id="GO:0031932">
    <property type="term" value="C:TORC2 complex"/>
    <property type="evidence" value="ECO:0007669"/>
    <property type="project" value="TreeGrafter"/>
</dbReference>
<dbReference type="GO" id="GO:0031931">
    <property type="term" value="C:TORC1 complex"/>
    <property type="evidence" value="ECO:0007669"/>
    <property type="project" value="TreeGrafter"/>
</dbReference>
<dbReference type="InterPro" id="IPR003151">
    <property type="entry name" value="PIK-rel_kinase_FAT"/>
</dbReference>
<reference evidence="8" key="1">
    <citation type="submission" date="2016-10" db="EMBL/GenBank/DDBJ databases">
        <authorList>
            <person name="Benchimol M."/>
            <person name="Almeida L.G."/>
            <person name="Vasconcelos A.T."/>
            <person name="Perreira-Neves A."/>
            <person name="Rosa I.A."/>
            <person name="Tasca T."/>
            <person name="Bogo M.R."/>
            <person name="de Souza W."/>
        </authorList>
    </citation>
    <scope>NUCLEOTIDE SEQUENCE [LARGE SCALE GENOMIC DNA]</scope>
    <source>
        <strain evidence="8">K</strain>
    </source>
</reference>
<dbReference type="Gene3D" id="3.30.1010.10">
    <property type="entry name" value="Phosphatidylinositol 3-kinase Catalytic Subunit, Chain A, domain 4"/>
    <property type="match status" value="1"/>
</dbReference>
<dbReference type="GO" id="GO:0016242">
    <property type="term" value="P:negative regulation of macroautophagy"/>
    <property type="evidence" value="ECO:0007669"/>
    <property type="project" value="TreeGrafter"/>
</dbReference>
<feature type="domain" description="PI3K/PI4K catalytic" evidence="6">
    <location>
        <begin position="1914"/>
        <end position="1977"/>
    </location>
</feature>
<comment type="caution">
    <text evidence="8">The sequence shown here is derived from an EMBL/GenBank/DDBJ whole genome shotgun (WGS) entry which is preliminary data.</text>
</comment>
<dbReference type="GO" id="GO:0005524">
    <property type="term" value="F:ATP binding"/>
    <property type="evidence" value="ECO:0007669"/>
    <property type="project" value="UniProtKB-KW"/>
</dbReference>
<dbReference type="GO" id="GO:0106310">
    <property type="term" value="F:protein serine kinase activity"/>
    <property type="evidence" value="ECO:0007669"/>
    <property type="project" value="RHEA"/>
</dbReference>
<dbReference type="InterPro" id="IPR014009">
    <property type="entry name" value="PIK_FAT"/>
</dbReference>
<protein>
    <recommendedName>
        <fullName evidence="5">Serine/threonine-protein kinase TOR</fullName>
        <ecNumber evidence="5">2.7.11.1</ecNumber>
    </recommendedName>
</protein>
<sequence>MNLFSLEIPPLYGDMRITFEHYYHVFYLEMVRMSNSMLLKHLDIFISKLVKISKKVVSSNSIRVAFGVVALHNFGYRDFNLLTEIFDRLLPQSDLENVKFTSWCAGQLIEHPNFEQSRYVQHLFDRSIGWIRHKGHRARPLAAAYLIESLSSNAGSSVVVFASHLQSVMWTLVSHQSIQVIQATAKAFSQFTIAITNYRRSDLESYLRFFNQLCFRLLSFESPVKKYAALNLFRELIINNSDYFIANFMTLYKSFSDTLNNTDKHLVRIAAYTTIARMSLIDPKLFISEVADDLFSQTWKVINEFPNETVISLCFIIKTVPEYMKGKISDLLDISKKLISESKAVFSLLQCIIDAFGEEAFPDESLINTLLEMPCTPEYKDFFITYTNCPNSIYKDFSTKMGQKILEELKNESPVSAIELIAQLPSNAFVSQSLILNALNELASSKFVEVRAAIPKAMFHLADTCISNNNLISHPNNKLNSQSNNFSLNKIMNKEQIIHQLMQYAVYDNSTIVRCSVLRVFLENTDKELAKPEYVKFFKVFSNEDSQTARNLAFNIIAKISKYNPMFFSAITRNSLLDYFFTLKHVTSIRQRARITRTLPCLIKASLITISTYSKAFMEIAMQVLENRPNRQNFENFLEADANVAIISGILDSLSLIAPIHPELISEQATKLIPLLCDFLLETEERKISLSIFRFFERIFTPPAVSTIYRTMAPMIISACSTFLAQTHSRKARIAILRIFGVIGVIETHQLPPSRICMPPSNFDKKITRQFFHPSRDSEISDAFNINAKEEYYVCTVLKSLLKIIKDDNLKEYYLETVQCFVSVFNKIYMFMLSYFDAFMARFLHILNNSTDFELGNYIPLLTKLVINSQNNTTPFLSEMLSLITTRFNEEISMKIFDLILALLDSVRDNFSHYASELICLLIGVMDTVRTTNEIHSQQILKSFSKICVYANDLLYLIIPQICDAILCEQTLENVRIMSLNCLESIAKSTDLFEYLGPIVRAMIVGLEYHDEPTRNSAMQLLYSLIRTQGLKLLNNSEPLLNFLKYNQLETMELKNLLSTLSQSNNLVSSFHPILELEPPPAKSVEKSIPFSEDTIIARALTLNLGSIRHLEQWLRSFIFAAISNSPSNAIRTCNTLGSAYIPLSYDLFKPAFLSCWLKIKSKGRIQISNSFTRLLMSDENYESVAREIIDLLVYMHQFGEPLLMDSHKVIKSCLRYGNVSFALKLTQELIDNNKDTDKTLISSLIEIFAQASKWSDAICIWNKYKSEEPLSPDILMRLKMWDIAEPIYRKRFEEQNDLMAFQGIAESLASQAKWNQLLSYIPTFKTSLPRELQRDVCEFFALAAFHTNEWDVLDDVIKYAPNYSLKCIMLSALSAIHKGDYDKTSDYISAGFDLLASKPLTFWADKHRIHTDTMLICQQLMEIGEIEKWVRNEGRKEIEDSWNERLITAPPDFSLWFEIIGLRVPLKGNTSFNLIDFFSLFSSSLGTPLHNNAFNSIFPNYDENTAHDVSRVCNAIVYRLTSKREQAISLMKEIIDHLKVPELENRCRYYYASWLLEMDDGKEACLDAFNRLKVIMPSLNVSAFKTHMPTYKPSSEKYGNNLLPNEVQKSLYISSLTVEILRKWAEINTSLTMHDPEHLTEYVKNAIDALTQCALIAPSFPDVVQLLNLFFENAHQPDIFNSTAHSCIEKLHPKLLLQASPQLLIQLSHTTECVAKFVHDLALQLLKDHFHSFIFSIMVLKYSKNISRANSAKQLYDEFKMLNPTAFDEVDLIRKCLLRAAVTWQEKILQRITDAFDHLSVGRHDRMAQSLQSIVKLVKKPRCEMHEQVQHQYEREFFQLESVLRTYNTNTTNIAPLVDWCKSMEAALSEDVKRIRVLQLSAISHQLAEKTHFILAVPGTYNPNKSIIHIEYFIGQFSVYLSKQQPKDIVIMGDDGLFYQYLLKGHEDLRLDERIMQFFSMINSLLKKSNTFRGQI</sequence>
<dbReference type="Gene3D" id="1.25.10.10">
    <property type="entry name" value="Leucine-rich Repeat Variant"/>
    <property type="match status" value="3"/>
</dbReference>
<dbReference type="RefSeq" id="XP_068365154.1">
    <property type="nucleotide sequence ID" value="XM_068500102.1"/>
</dbReference>
<dbReference type="SUPFAM" id="SSF48371">
    <property type="entry name" value="ARM repeat"/>
    <property type="match status" value="1"/>
</dbReference>
<comment type="similarity">
    <text evidence="1 5">Belongs to the PI3/PI4-kinase family.</text>
</comment>
<dbReference type="InterPro" id="IPR024585">
    <property type="entry name" value="mTOR_dom"/>
</dbReference>
<keyword evidence="5" id="KW-0723">Serine/threonine-protein kinase</keyword>
<dbReference type="SMART" id="SM01346">
    <property type="entry name" value="DUF3385"/>
    <property type="match status" value="1"/>
</dbReference>
<keyword evidence="2" id="KW-0677">Repeat</keyword>
<dbReference type="OrthoDB" id="381190at2759"/>
<accession>A0A1J4KLK3</accession>
<name>A0A1J4KLK3_9EUKA</name>
<dbReference type="InterPro" id="IPR016024">
    <property type="entry name" value="ARM-type_fold"/>
</dbReference>
<dbReference type="VEuPathDB" id="TrichDB:TRFO_18311"/>
<dbReference type="GO" id="GO:0044877">
    <property type="term" value="F:protein-containing complex binding"/>
    <property type="evidence" value="ECO:0007669"/>
    <property type="project" value="InterPro"/>
</dbReference>
<dbReference type="InterPro" id="IPR011009">
    <property type="entry name" value="Kinase-like_dom_sf"/>
</dbReference>
<dbReference type="InterPro" id="IPR011989">
    <property type="entry name" value="ARM-like"/>
</dbReference>
<evidence type="ECO:0000259" key="6">
    <source>
        <dbReference type="PROSITE" id="PS50290"/>
    </source>
</evidence>
<evidence type="ECO:0000313" key="9">
    <source>
        <dbReference type="Proteomes" id="UP000179807"/>
    </source>
</evidence>
<keyword evidence="5 8" id="KW-0418">Kinase</keyword>
<dbReference type="Pfam" id="PF11865">
    <property type="entry name" value="mTOR_dom"/>
    <property type="match status" value="1"/>
</dbReference>
<dbReference type="GO" id="GO:0005737">
    <property type="term" value="C:cytoplasm"/>
    <property type="evidence" value="ECO:0007669"/>
    <property type="project" value="TreeGrafter"/>
</dbReference>
<comment type="catalytic activity">
    <reaction evidence="4">
        <text>L-seryl-[protein] + ATP = O-phospho-L-seryl-[protein] + ADP + H(+)</text>
        <dbReference type="Rhea" id="RHEA:17989"/>
        <dbReference type="Rhea" id="RHEA-COMP:9863"/>
        <dbReference type="Rhea" id="RHEA-COMP:11604"/>
        <dbReference type="ChEBI" id="CHEBI:15378"/>
        <dbReference type="ChEBI" id="CHEBI:29999"/>
        <dbReference type="ChEBI" id="CHEBI:30616"/>
        <dbReference type="ChEBI" id="CHEBI:83421"/>
        <dbReference type="ChEBI" id="CHEBI:456216"/>
        <dbReference type="EC" id="2.7.11.1"/>
    </reaction>
</comment>
<dbReference type="GeneID" id="94834806"/>
<dbReference type="EMBL" id="MLAK01000573">
    <property type="protein sequence ID" value="OHT12018.1"/>
    <property type="molecule type" value="Genomic_DNA"/>
</dbReference>
<dbReference type="InterPro" id="IPR050517">
    <property type="entry name" value="DDR_Repair_Kinase"/>
</dbReference>
<dbReference type="PROSITE" id="PS50290">
    <property type="entry name" value="PI3_4_KINASE_3"/>
    <property type="match status" value="1"/>
</dbReference>
<dbReference type="PROSITE" id="PS51189">
    <property type="entry name" value="FAT"/>
    <property type="match status" value="1"/>
</dbReference>
<keyword evidence="5" id="KW-0547">Nucleotide-binding</keyword>
<dbReference type="SUPFAM" id="SSF56112">
    <property type="entry name" value="Protein kinase-like (PK-like)"/>
    <property type="match status" value="1"/>
</dbReference>
<feature type="domain" description="FAT" evidence="7">
    <location>
        <begin position="1209"/>
        <end position="1744"/>
    </location>
</feature>
<evidence type="ECO:0000256" key="1">
    <source>
        <dbReference type="ARBA" id="ARBA00011031"/>
    </source>
</evidence>
<evidence type="ECO:0000313" key="8">
    <source>
        <dbReference type="EMBL" id="OHT12018.1"/>
    </source>
</evidence>
<comment type="catalytic activity">
    <reaction evidence="3 5">
        <text>L-threonyl-[protein] + ATP = O-phospho-L-threonyl-[protein] + ADP + H(+)</text>
        <dbReference type="Rhea" id="RHEA:46608"/>
        <dbReference type="Rhea" id="RHEA-COMP:11060"/>
        <dbReference type="Rhea" id="RHEA-COMP:11605"/>
        <dbReference type="ChEBI" id="CHEBI:15378"/>
        <dbReference type="ChEBI" id="CHEBI:30013"/>
        <dbReference type="ChEBI" id="CHEBI:30616"/>
        <dbReference type="ChEBI" id="CHEBI:61977"/>
        <dbReference type="ChEBI" id="CHEBI:456216"/>
        <dbReference type="EC" id="2.7.11.1"/>
    </reaction>
</comment>